<feature type="non-terminal residue" evidence="1">
    <location>
        <position position="88"/>
    </location>
</feature>
<accession>A0A7K7Y033</accession>
<gene>
    <name evidence="1" type="primary">Env1_3</name>
    <name evidence="1" type="ORF">MOHOCH_R14614</name>
</gene>
<sequence length="88" mass="10047">FPKTYSTLWRIMQASFEVLNRTYPNLTRECWLCYDIQPPFYEAIGTTARIKRTNGTNPPECIWIKRNITEEAPGITMSKVSGKGLCAG</sequence>
<protein>
    <submittedName>
        <fullName evidence="1">ENV1 protein</fullName>
    </submittedName>
</protein>
<evidence type="ECO:0000313" key="2">
    <source>
        <dbReference type="Proteomes" id="UP000586926"/>
    </source>
</evidence>
<comment type="caution">
    <text evidence="1">The sequence shown here is derived from an EMBL/GenBank/DDBJ whole genome shotgun (WGS) entry which is preliminary data.</text>
</comment>
<dbReference type="EMBL" id="VZTA01045611">
    <property type="protein sequence ID" value="NXA71257.1"/>
    <property type="molecule type" value="Genomic_DNA"/>
</dbReference>
<dbReference type="AlphaFoldDB" id="A0A7K7Y033"/>
<dbReference type="Pfam" id="PF00429">
    <property type="entry name" value="TLV_coat"/>
    <property type="match status" value="1"/>
</dbReference>
<organism evidence="1 2">
    <name type="scientific">Mohoua ochrocephala</name>
    <dbReference type="NCBI Taxonomy" id="874463"/>
    <lineage>
        <taxon>Eukaryota</taxon>
        <taxon>Metazoa</taxon>
        <taxon>Chordata</taxon>
        <taxon>Craniata</taxon>
        <taxon>Vertebrata</taxon>
        <taxon>Euteleostomi</taxon>
        <taxon>Archelosauria</taxon>
        <taxon>Archosauria</taxon>
        <taxon>Dinosauria</taxon>
        <taxon>Saurischia</taxon>
        <taxon>Theropoda</taxon>
        <taxon>Coelurosauria</taxon>
        <taxon>Aves</taxon>
        <taxon>Neognathae</taxon>
        <taxon>Neoaves</taxon>
        <taxon>Telluraves</taxon>
        <taxon>Australaves</taxon>
        <taxon>Passeriformes</taxon>
        <taxon>Meliphagoidea</taxon>
        <taxon>Acanthizidae</taxon>
        <taxon>Mohoua</taxon>
    </lineage>
</organism>
<keyword evidence="2" id="KW-1185">Reference proteome</keyword>
<dbReference type="InterPro" id="IPR018154">
    <property type="entry name" value="TLV/ENV_coat_polyprotein"/>
</dbReference>
<reference evidence="1 2" key="1">
    <citation type="submission" date="2019-09" db="EMBL/GenBank/DDBJ databases">
        <title>Bird 10,000 Genomes (B10K) Project - Family phase.</title>
        <authorList>
            <person name="Zhang G."/>
        </authorList>
    </citation>
    <scope>NUCLEOTIDE SEQUENCE [LARGE SCALE GENOMIC DNA]</scope>
    <source>
        <strain evidence="1">B10K-DU-030-22</strain>
        <tissue evidence="1">Blood</tissue>
    </source>
</reference>
<name>A0A7K7Y033_9PASS</name>
<evidence type="ECO:0000313" key="1">
    <source>
        <dbReference type="EMBL" id="NXA71257.1"/>
    </source>
</evidence>
<feature type="non-terminal residue" evidence="1">
    <location>
        <position position="1"/>
    </location>
</feature>
<proteinExistence type="predicted"/>
<dbReference type="Proteomes" id="UP000586926">
    <property type="component" value="Unassembled WGS sequence"/>
</dbReference>